<dbReference type="InterPro" id="IPR014729">
    <property type="entry name" value="Rossmann-like_a/b/a_fold"/>
</dbReference>
<keyword evidence="12" id="KW-1185">Reference proteome</keyword>
<dbReference type="NCBIfam" id="NF003013">
    <property type="entry name" value="PRK03846.1"/>
    <property type="match status" value="1"/>
</dbReference>
<dbReference type="SUPFAM" id="SSF52540">
    <property type="entry name" value="P-loop containing nucleoside triphosphate hydrolases"/>
    <property type="match status" value="1"/>
</dbReference>
<accession>A0A2I1DNZ2</accession>
<reference evidence="11 12" key="1">
    <citation type="submission" date="2017-03" db="EMBL/GenBank/DDBJ databases">
        <title>Draft genime sequence of the acidophilic sulfur-oxidizing bacterium Acidithiobacillus sp. SH, isolated from seawater.</title>
        <authorList>
            <person name="Sharmin S."/>
            <person name="Tokuhisa M."/>
            <person name="Kanao T."/>
            <person name="Kamimura K."/>
        </authorList>
    </citation>
    <scope>NUCLEOTIDE SEQUENCE [LARGE SCALE GENOMIC DNA]</scope>
    <source>
        <strain evidence="11 12">SH</strain>
    </source>
</reference>
<evidence type="ECO:0000259" key="8">
    <source>
        <dbReference type="Pfam" id="PF01583"/>
    </source>
</evidence>
<evidence type="ECO:0000256" key="3">
    <source>
        <dbReference type="ARBA" id="ARBA00022695"/>
    </source>
</evidence>
<dbReference type="PANTHER" id="PTHR42700:SF1">
    <property type="entry name" value="SULFATE ADENYLYLTRANSFERASE"/>
    <property type="match status" value="1"/>
</dbReference>
<dbReference type="InterPro" id="IPR002891">
    <property type="entry name" value="APS"/>
</dbReference>
<dbReference type="EMBL" id="MXAV01000010">
    <property type="protein sequence ID" value="PKY11605.1"/>
    <property type="molecule type" value="Genomic_DNA"/>
</dbReference>
<comment type="catalytic activity">
    <reaction evidence="1 7">
        <text>adenosine 5'-phosphosulfate + ATP = 3'-phosphoadenylyl sulfate + ADP + H(+)</text>
        <dbReference type="Rhea" id="RHEA:24152"/>
        <dbReference type="ChEBI" id="CHEBI:15378"/>
        <dbReference type="ChEBI" id="CHEBI:30616"/>
        <dbReference type="ChEBI" id="CHEBI:58243"/>
        <dbReference type="ChEBI" id="CHEBI:58339"/>
        <dbReference type="ChEBI" id="CHEBI:456216"/>
        <dbReference type="EC" id="2.7.1.25"/>
    </reaction>
</comment>
<dbReference type="OrthoDB" id="9804504at2"/>
<dbReference type="InterPro" id="IPR027417">
    <property type="entry name" value="P-loop_NTPase"/>
</dbReference>
<evidence type="ECO:0000259" key="9">
    <source>
        <dbReference type="Pfam" id="PF01747"/>
    </source>
</evidence>
<dbReference type="InterPro" id="IPR015947">
    <property type="entry name" value="PUA-like_sf"/>
</dbReference>
<comment type="similarity">
    <text evidence="7">Belongs to the APS kinase family.</text>
</comment>
<organism evidence="11 12">
    <name type="scientific">Acidithiobacillus marinus</name>
    <dbReference type="NCBI Taxonomy" id="187490"/>
    <lineage>
        <taxon>Bacteria</taxon>
        <taxon>Pseudomonadati</taxon>
        <taxon>Pseudomonadota</taxon>
        <taxon>Acidithiobacillia</taxon>
        <taxon>Acidithiobacillales</taxon>
        <taxon>Acidithiobacillaceae</taxon>
        <taxon>Acidithiobacillus</taxon>
    </lineage>
</organism>
<dbReference type="Gene3D" id="3.10.400.10">
    <property type="entry name" value="Sulfate adenylyltransferase"/>
    <property type="match status" value="1"/>
</dbReference>
<dbReference type="GO" id="GO:0005524">
    <property type="term" value="F:ATP binding"/>
    <property type="evidence" value="ECO:0007669"/>
    <property type="project" value="UniProtKB-UniRule"/>
</dbReference>
<dbReference type="GO" id="GO:0019379">
    <property type="term" value="P:sulfate assimilation, phosphoadenylyl sulfate reduction by phosphoadenylyl-sulfate reductase (thioredoxin)"/>
    <property type="evidence" value="ECO:0007669"/>
    <property type="project" value="TreeGrafter"/>
</dbReference>
<comment type="catalytic activity">
    <reaction evidence="6">
        <text>sulfate + ATP + H(+) = adenosine 5'-phosphosulfate + diphosphate</text>
        <dbReference type="Rhea" id="RHEA:18133"/>
        <dbReference type="ChEBI" id="CHEBI:15378"/>
        <dbReference type="ChEBI" id="CHEBI:16189"/>
        <dbReference type="ChEBI" id="CHEBI:30616"/>
        <dbReference type="ChEBI" id="CHEBI:33019"/>
        <dbReference type="ChEBI" id="CHEBI:58243"/>
        <dbReference type="EC" id="2.7.7.4"/>
    </reaction>
</comment>
<dbReference type="EC" id="2.7.1.25" evidence="7"/>
<evidence type="ECO:0000259" key="10">
    <source>
        <dbReference type="Pfam" id="PF14306"/>
    </source>
</evidence>
<dbReference type="Gene3D" id="3.40.50.300">
    <property type="entry name" value="P-loop containing nucleotide triphosphate hydrolases"/>
    <property type="match status" value="1"/>
</dbReference>
<dbReference type="InterPro" id="IPR025980">
    <property type="entry name" value="ATP-Sase_PUA-like_dom"/>
</dbReference>
<protein>
    <recommendedName>
        <fullName evidence="7">Adenylyl-sulfate kinase</fullName>
        <ecNumber evidence="7">2.7.1.25</ecNumber>
    </recommendedName>
    <alternativeName>
        <fullName evidence="7">APS kinase</fullName>
    </alternativeName>
    <alternativeName>
        <fullName evidence="7">ATP adenosine-5'-phosphosulfate 3'-phosphotransferase</fullName>
    </alternativeName>
    <alternativeName>
        <fullName evidence="7">Adenosine-5'-phosphosulfate kinase</fullName>
    </alternativeName>
</protein>
<name>A0A2I1DNZ2_9PROT</name>
<keyword evidence="5 7" id="KW-0067">ATP-binding</keyword>
<dbReference type="Pfam" id="PF14306">
    <property type="entry name" value="PUA_2"/>
    <property type="match status" value="1"/>
</dbReference>
<dbReference type="InterPro" id="IPR059117">
    <property type="entry name" value="APS_kinase_dom"/>
</dbReference>
<dbReference type="InterPro" id="IPR002650">
    <property type="entry name" value="Sulphate_adenylyltransferase"/>
</dbReference>
<dbReference type="UniPathway" id="UPA00140">
    <property type="reaction ID" value="UER00205"/>
</dbReference>
<feature type="binding site" evidence="7">
    <location>
        <begin position="376"/>
        <end position="383"/>
    </location>
    <ligand>
        <name>ATP</name>
        <dbReference type="ChEBI" id="CHEBI:30616"/>
    </ligand>
</feature>
<dbReference type="NCBIfam" id="TIGR00339">
    <property type="entry name" value="sopT"/>
    <property type="match status" value="1"/>
</dbReference>
<sequence length="551" mass="60121">MKDAAVHVLTQRQRCDLELLLTGAFAPLTGFLTQADWESVLQSMRLTDGTLWPIPIVLDVSDALGKSLHPGDCLRLERSDGTPLAALTVADLYQPDKMQEAAAVYGSTDSTHPGVAELLARGPWYVGGTISAWDTHSLSRAAAVEFPPEYRTPAQLREQWSGQYPVVAFQTRNPLHHAHIAVTRAGLEQAGAGAKLLLHPAIGPTKPGDIEAAYRMRVYRAVLNHYPQDQALLSPLPLAMRMAGPREALWHALIRRNFGATHFIVGRGHADPGASSGGLFYPAFAAQELFAQHAEEMGITGIFLPEYAYSPVRQQYVPVSEANGEALAGISGTELRRRLANREEIPEWFSPSEVIRILRQAYRGADRRGLVIWFTGLSASGKSTLAGMLVRQLEADDERAVTLLDGDIIRRFLSKGLSFSREDRDENIRRIGFVASLVARHGGIAVVAAISPYRQARAEARRLVEEAGGLFLEVHVATPLAVCAERDPKGLYAKALRGEITGFTGVDDPYEEPEHPDCVVNHAQQAPAAALGSLMDLLHRSGAVNDPMIKR</sequence>
<evidence type="ECO:0000256" key="1">
    <source>
        <dbReference type="ARBA" id="ARBA00001823"/>
    </source>
</evidence>
<dbReference type="CDD" id="cd00517">
    <property type="entry name" value="ATPS"/>
    <property type="match status" value="1"/>
</dbReference>
<dbReference type="NCBIfam" id="TIGR00455">
    <property type="entry name" value="apsK"/>
    <property type="match status" value="1"/>
</dbReference>
<dbReference type="SUPFAM" id="SSF88697">
    <property type="entry name" value="PUA domain-like"/>
    <property type="match status" value="1"/>
</dbReference>
<comment type="caution">
    <text evidence="11">The sequence shown here is derived from an EMBL/GenBank/DDBJ whole genome shotgun (WGS) entry which is preliminary data.</text>
</comment>
<dbReference type="GO" id="GO:0005737">
    <property type="term" value="C:cytoplasm"/>
    <property type="evidence" value="ECO:0007669"/>
    <property type="project" value="TreeGrafter"/>
</dbReference>
<keyword evidence="7" id="KW-0418">Kinase</keyword>
<dbReference type="Gene3D" id="3.40.50.620">
    <property type="entry name" value="HUPs"/>
    <property type="match status" value="1"/>
</dbReference>
<dbReference type="Pfam" id="PF01747">
    <property type="entry name" value="ATP-sulfurylase"/>
    <property type="match status" value="1"/>
</dbReference>
<evidence type="ECO:0000256" key="2">
    <source>
        <dbReference type="ARBA" id="ARBA00022679"/>
    </source>
</evidence>
<gene>
    <name evidence="7" type="primary">cysC</name>
    <name evidence="11" type="ORF">B1757_03765</name>
</gene>
<dbReference type="Proteomes" id="UP000234329">
    <property type="component" value="Unassembled WGS sequence"/>
</dbReference>
<feature type="domain" description="APS kinase" evidence="8">
    <location>
        <begin position="368"/>
        <end position="521"/>
    </location>
</feature>
<keyword evidence="3 11" id="KW-0548">Nucleotidyltransferase</keyword>
<evidence type="ECO:0000313" key="12">
    <source>
        <dbReference type="Proteomes" id="UP000234329"/>
    </source>
</evidence>
<dbReference type="Pfam" id="PF01583">
    <property type="entry name" value="APS_kinase"/>
    <property type="match status" value="1"/>
</dbReference>
<dbReference type="GO" id="GO:0070814">
    <property type="term" value="P:hydrogen sulfide biosynthetic process"/>
    <property type="evidence" value="ECO:0007669"/>
    <property type="project" value="UniProtKB-UniRule"/>
</dbReference>
<feature type="domain" description="ATP-sulfurylase PUA-like" evidence="10">
    <location>
        <begin position="8"/>
        <end position="132"/>
    </location>
</feature>
<keyword evidence="4 7" id="KW-0547">Nucleotide-binding</keyword>
<evidence type="ECO:0000256" key="4">
    <source>
        <dbReference type="ARBA" id="ARBA00022741"/>
    </source>
</evidence>
<dbReference type="InterPro" id="IPR050512">
    <property type="entry name" value="Sulf_AdTrans/APS_kinase"/>
</dbReference>
<dbReference type="CDD" id="cd02027">
    <property type="entry name" value="APSK"/>
    <property type="match status" value="1"/>
</dbReference>
<evidence type="ECO:0000256" key="7">
    <source>
        <dbReference type="HAMAP-Rule" id="MF_00065"/>
    </source>
</evidence>
<dbReference type="GO" id="GO:0004020">
    <property type="term" value="F:adenylylsulfate kinase activity"/>
    <property type="evidence" value="ECO:0007669"/>
    <property type="project" value="UniProtKB-UniRule"/>
</dbReference>
<dbReference type="HAMAP" id="MF_00065">
    <property type="entry name" value="Adenylyl_sulf_kinase"/>
    <property type="match status" value="1"/>
</dbReference>
<dbReference type="PANTHER" id="PTHR42700">
    <property type="entry name" value="SULFATE ADENYLYLTRANSFERASE"/>
    <property type="match status" value="1"/>
</dbReference>
<evidence type="ECO:0000256" key="5">
    <source>
        <dbReference type="ARBA" id="ARBA00022840"/>
    </source>
</evidence>
<comment type="pathway">
    <text evidence="7">Sulfur metabolism; hydrogen sulfide biosynthesis; sulfite from sulfate: step 2/3.</text>
</comment>
<proteinExistence type="inferred from homology"/>
<keyword evidence="7" id="KW-0597">Phosphoprotein</keyword>
<dbReference type="SUPFAM" id="SSF52374">
    <property type="entry name" value="Nucleotidylyl transferase"/>
    <property type="match status" value="1"/>
</dbReference>
<keyword evidence="2 7" id="KW-0808">Transferase</keyword>
<dbReference type="InParanoid" id="A0A2I1DNZ2"/>
<dbReference type="AlphaFoldDB" id="A0A2I1DNZ2"/>
<dbReference type="GO" id="GO:0004781">
    <property type="term" value="F:sulfate adenylyltransferase (ATP) activity"/>
    <property type="evidence" value="ECO:0007669"/>
    <property type="project" value="UniProtKB-EC"/>
</dbReference>
<feature type="active site" description="Phosphoserine intermediate" evidence="7">
    <location>
        <position position="451"/>
    </location>
</feature>
<dbReference type="RefSeq" id="WP_101537052.1">
    <property type="nucleotide sequence ID" value="NZ_MXAV01000010.1"/>
</dbReference>
<dbReference type="InterPro" id="IPR024951">
    <property type="entry name" value="Sulfurylase_cat_dom"/>
</dbReference>
<evidence type="ECO:0000313" key="11">
    <source>
        <dbReference type="EMBL" id="PKY11605.1"/>
    </source>
</evidence>
<feature type="domain" description="Sulphate adenylyltransferase catalytic" evidence="9">
    <location>
        <begin position="150"/>
        <end position="360"/>
    </location>
</feature>
<comment type="function">
    <text evidence="7">Catalyzes the synthesis of activated sulfate.</text>
</comment>
<dbReference type="GO" id="GO:0010134">
    <property type="term" value="P:sulfate assimilation via adenylyl sulfate reduction"/>
    <property type="evidence" value="ECO:0007669"/>
    <property type="project" value="TreeGrafter"/>
</dbReference>
<evidence type="ECO:0000256" key="6">
    <source>
        <dbReference type="ARBA" id="ARBA00049370"/>
    </source>
</evidence>